<comment type="caution">
    <text evidence="1">The sequence shown here is derived from an EMBL/GenBank/DDBJ whole genome shotgun (WGS) entry which is preliminary data.</text>
</comment>
<evidence type="ECO:0000313" key="2">
    <source>
        <dbReference type="Proteomes" id="UP001204621"/>
    </source>
</evidence>
<proteinExistence type="predicted"/>
<name>A0ABT2CSJ9_9BURK</name>
<protein>
    <submittedName>
        <fullName evidence="1">Uncharacterized protein</fullName>
    </submittedName>
</protein>
<organism evidence="1 2">
    <name type="scientific">Massilia terrae</name>
    <dbReference type="NCBI Taxonomy" id="1811224"/>
    <lineage>
        <taxon>Bacteria</taxon>
        <taxon>Pseudomonadati</taxon>
        <taxon>Pseudomonadota</taxon>
        <taxon>Betaproteobacteria</taxon>
        <taxon>Burkholderiales</taxon>
        <taxon>Oxalobacteraceae</taxon>
        <taxon>Telluria group</taxon>
        <taxon>Massilia</taxon>
    </lineage>
</organism>
<keyword evidence="2" id="KW-1185">Reference proteome</keyword>
<sequence length="73" mass="8256">MDQTSAPNNGGLAIAEATDLRSDRVQREIVEHGILMREHGQTMSAIEYLRARDVAAHVICRVLLEPHRRRARP</sequence>
<evidence type="ECO:0000313" key="1">
    <source>
        <dbReference type="EMBL" id="MCS0656958.1"/>
    </source>
</evidence>
<reference evidence="1 2" key="1">
    <citation type="submission" date="2022-08" db="EMBL/GenBank/DDBJ databases">
        <title>Reclassification of Massilia species as members of the genera Telluria, Duganella, Pseudoduganella, Mokoshia gen. nov. and Zemynaea gen. nov. using orthogonal and non-orthogonal genome-based approaches.</title>
        <authorList>
            <person name="Bowman J.P."/>
        </authorList>
    </citation>
    <scope>NUCLEOTIDE SEQUENCE [LARGE SCALE GENOMIC DNA]</scope>
    <source>
        <strain evidence="1 2">JCM 31606</strain>
    </source>
</reference>
<accession>A0ABT2CSJ9</accession>
<dbReference type="Proteomes" id="UP001204621">
    <property type="component" value="Unassembled WGS sequence"/>
</dbReference>
<dbReference type="RefSeq" id="WP_258810127.1">
    <property type="nucleotide sequence ID" value="NZ_JANUGU010000001.1"/>
</dbReference>
<gene>
    <name evidence="1" type="ORF">NX778_02650</name>
</gene>
<dbReference type="EMBL" id="JANUGU010000001">
    <property type="protein sequence ID" value="MCS0656958.1"/>
    <property type="molecule type" value="Genomic_DNA"/>
</dbReference>